<keyword evidence="2" id="KW-1185">Reference proteome</keyword>
<sequence>MLLTHHMRAIDPDTGTLLGALSDEQGARARLLMESKVDYESVPDALHVMHQFDPPRYTEIFTRWAATLAA</sequence>
<accession>A0A5M3WMF4</accession>
<dbReference type="AlphaFoldDB" id="A0A5M3WMF4"/>
<evidence type="ECO:0000313" key="1">
    <source>
        <dbReference type="EMBL" id="GES09339.1"/>
    </source>
</evidence>
<organism evidence="1 2">
    <name type="scientific">Acrocarpospora macrocephala</name>
    <dbReference type="NCBI Taxonomy" id="150177"/>
    <lineage>
        <taxon>Bacteria</taxon>
        <taxon>Bacillati</taxon>
        <taxon>Actinomycetota</taxon>
        <taxon>Actinomycetes</taxon>
        <taxon>Streptosporangiales</taxon>
        <taxon>Streptosporangiaceae</taxon>
        <taxon>Acrocarpospora</taxon>
    </lineage>
</organism>
<reference evidence="1 2" key="1">
    <citation type="submission" date="2019-10" db="EMBL/GenBank/DDBJ databases">
        <title>Whole genome shotgun sequence of Acrocarpospora macrocephala NBRC 16266.</title>
        <authorList>
            <person name="Ichikawa N."/>
            <person name="Kimura A."/>
            <person name="Kitahashi Y."/>
            <person name="Komaki H."/>
            <person name="Oguchi A."/>
        </authorList>
    </citation>
    <scope>NUCLEOTIDE SEQUENCE [LARGE SCALE GENOMIC DNA]</scope>
    <source>
        <strain evidence="1 2">NBRC 16266</strain>
    </source>
</reference>
<evidence type="ECO:0000313" key="2">
    <source>
        <dbReference type="Proteomes" id="UP000331127"/>
    </source>
</evidence>
<comment type="caution">
    <text evidence="1">The sequence shown here is derived from an EMBL/GenBank/DDBJ whole genome shotgun (WGS) entry which is preliminary data.</text>
</comment>
<dbReference type="Proteomes" id="UP000331127">
    <property type="component" value="Unassembled WGS sequence"/>
</dbReference>
<gene>
    <name evidence="1" type="ORF">Amac_029350</name>
</gene>
<proteinExistence type="predicted"/>
<dbReference type="EMBL" id="BLAE01000015">
    <property type="protein sequence ID" value="GES09339.1"/>
    <property type="molecule type" value="Genomic_DNA"/>
</dbReference>
<name>A0A5M3WMF4_9ACTN</name>
<protein>
    <submittedName>
        <fullName evidence="1">Uncharacterized protein</fullName>
    </submittedName>
</protein>